<proteinExistence type="inferred from homology"/>
<evidence type="ECO:0000313" key="11">
    <source>
        <dbReference type="Proteomes" id="UP000216300"/>
    </source>
</evidence>
<dbReference type="GO" id="GO:0055085">
    <property type="term" value="P:transmembrane transport"/>
    <property type="evidence" value="ECO:0007669"/>
    <property type="project" value="InterPro"/>
</dbReference>
<feature type="domain" description="ABC transmembrane type-1" evidence="9">
    <location>
        <begin position="88"/>
        <end position="272"/>
    </location>
</feature>
<feature type="transmembrane region" description="Helical" evidence="7">
    <location>
        <begin position="252"/>
        <end position="272"/>
    </location>
</feature>
<evidence type="ECO:0000256" key="2">
    <source>
        <dbReference type="ARBA" id="ARBA00022448"/>
    </source>
</evidence>
<evidence type="ECO:0000256" key="1">
    <source>
        <dbReference type="ARBA" id="ARBA00004651"/>
    </source>
</evidence>
<evidence type="ECO:0000313" key="10">
    <source>
        <dbReference type="EMBL" id="OYN90231.1"/>
    </source>
</evidence>
<dbReference type="PROSITE" id="PS50928">
    <property type="entry name" value="ABC_TM1"/>
    <property type="match status" value="1"/>
</dbReference>
<feature type="transmembrane region" description="Helical" evidence="7">
    <location>
        <begin position="126"/>
        <end position="143"/>
    </location>
</feature>
<dbReference type="InterPro" id="IPR035906">
    <property type="entry name" value="MetI-like_sf"/>
</dbReference>
<evidence type="ECO:0000256" key="5">
    <source>
        <dbReference type="ARBA" id="ARBA00022989"/>
    </source>
</evidence>
<dbReference type="GO" id="GO:0005886">
    <property type="term" value="C:plasma membrane"/>
    <property type="evidence" value="ECO:0007669"/>
    <property type="project" value="UniProtKB-SubCell"/>
</dbReference>
<protein>
    <recommendedName>
        <fullName evidence="9">ABC transmembrane type-1 domain-containing protein</fullName>
    </recommendedName>
</protein>
<dbReference type="EMBL" id="NMVJ01000007">
    <property type="protein sequence ID" value="OYN90231.1"/>
    <property type="molecule type" value="Genomic_DNA"/>
</dbReference>
<evidence type="ECO:0000256" key="8">
    <source>
        <dbReference type="SAM" id="MobiDB-lite"/>
    </source>
</evidence>
<keyword evidence="6 7" id="KW-0472">Membrane</keyword>
<comment type="subcellular location">
    <subcellularLocation>
        <location evidence="1 7">Cell membrane</location>
        <topology evidence="1 7">Multi-pass membrane protein</topology>
    </subcellularLocation>
</comment>
<dbReference type="InterPro" id="IPR000515">
    <property type="entry name" value="MetI-like"/>
</dbReference>
<dbReference type="InterPro" id="IPR050366">
    <property type="entry name" value="BP-dependent_transpt_permease"/>
</dbReference>
<dbReference type="Pfam" id="PF00528">
    <property type="entry name" value="BPD_transp_1"/>
    <property type="match status" value="1"/>
</dbReference>
<dbReference type="PANTHER" id="PTHR43386:SF25">
    <property type="entry name" value="PEPTIDE ABC TRANSPORTER PERMEASE PROTEIN"/>
    <property type="match status" value="1"/>
</dbReference>
<organism evidence="10 11">
    <name type="scientific">Parenemella sanctibonifatiensis</name>
    <dbReference type="NCBI Taxonomy" id="2016505"/>
    <lineage>
        <taxon>Bacteria</taxon>
        <taxon>Bacillati</taxon>
        <taxon>Actinomycetota</taxon>
        <taxon>Actinomycetes</taxon>
        <taxon>Propionibacteriales</taxon>
        <taxon>Propionibacteriaceae</taxon>
        <taxon>Parenemella</taxon>
    </lineage>
</organism>
<dbReference type="OrthoDB" id="9812701at2"/>
<feature type="region of interest" description="Disordered" evidence="8">
    <location>
        <begin position="1"/>
        <end position="38"/>
    </location>
</feature>
<dbReference type="SUPFAM" id="SSF161098">
    <property type="entry name" value="MetI-like"/>
    <property type="match status" value="1"/>
</dbReference>
<feature type="transmembrane region" description="Helical" evidence="7">
    <location>
        <begin position="213"/>
        <end position="232"/>
    </location>
</feature>
<reference evidence="10 11" key="1">
    <citation type="submission" date="2017-07" db="EMBL/GenBank/DDBJ databases">
        <title>Draft whole genome sequences of clinical Proprionibacteriaceae strains.</title>
        <authorList>
            <person name="Bernier A.-M."/>
            <person name="Bernard K."/>
            <person name="Domingo M.-C."/>
        </authorList>
    </citation>
    <scope>NUCLEOTIDE SEQUENCE [LARGE SCALE GENOMIC DNA]</scope>
    <source>
        <strain evidence="10 11">NML 150081</strain>
    </source>
</reference>
<keyword evidence="5 7" id="KW-1133">Transmembrane helix</keyword>
<evidence type="ECO:0000256" key="3">
    <source>
        <dbReference type="ARBA" id="ARBA00022475"/>
    </source>
</evidence>
<accession>A0A255EGY5</accession>
<evidence type="ECO:0000259" key="9">
    <source>
        <dbReference type="PROSITE" id="PS50928"/>
    </source>
</evidence>
<evidence type="ECO:0000256" key="4">
    <source>
        <dbReference type="ARBA" id="ARBA00022692"/>
    </source>
</evidence>
<sequence>MSWRWRCSSATGSPCGSTRGWRRHEATSSADRDGRDPGARRLRAAAVGIVAAGAHPALSGPRCRASAGHRCARQRCARPAAGPRTGDVRRARSGRAGPRGARLGIGVLLGLAPAGVRSAVSRAGDVIVIVPPVVVTLVVVLGFGATPVSIVVAVVLGAVVIVVRVLSAATAQLRRAGWVEAASGFGDPPWRIVVRDIVPGLAAIIIAETSLRFLAAIQLVAALSFLGFAAGLGKTWASAIRDNITGFPLNPWASVAPGLALVVCVSGLALVAERAGEAEGARP</sequence>
<feature type="compositionally biased region" description="Basic and acidic residues" evidence="8">
    <location>
        <begin position="23"/>
        <end position="38"/>
    </location>
</feature>
<evidence type="ECO:0000256" key="7">
    <source>
        <dbReference type="RuleBase" id="RU363032"/>
    </source>
</evidence>
<comment type="similarity">
    <text evidence="7">Belongs to the binding-protein-dependent transport system permease family.</text>
</comment>
<dbReference type="Gene3D" id="1.10.3720.10">
    <property type="entry name" value="MetI-like"/>
    <property type="match status" value="1"/>
</dbReference>
<feature type="region of interest" description="Disordered" evidence="8">
    <location>
        <begin position="77"/>
        <end position="97"/>
    </location>
</feature>
<dbReference type="Proteomes" id="UP000216300">
    <property type="component" value="Unassembled WGS sequence"/>
</dbReference>
<gene>
    <name evidence="10" type="ORF">CGZ91_08670</name>
</gene>
<keyword evidence="4 7" id="KW-0812">Transmembrane</keyword>
<keyword evidence="11" id="KW-1185">Reference proteome</keyword>
<keyword evidence="2 7" id="KW-0813">Transport</keyword>
<evidence type="ECO:0000256" key="6">
    <source>
        <dbReference type="ARBA" id="ARBA00023136"/>
    </source>
</evidence>
<dbReference type="AlphaFoldDB" id="A0A255EGY5"/>
<keyword evidence="3" id="KW-1003">Cell membrane</keyword>
<name>A0A255EGY5_9ACTN</name>
<comment type="caution">
    <text evidence="10">The sequence shown here is derived from an EMBL/GenBank/DDBJ whole genome shotgun (WGS) entry which is preliminary data.</text>
</comment>
<dbReference type="CDD" id="cd06261">
    <property type="entry name" value="TM_PBP2"/>
    <property type="match status" value="1"/>
</dbReference>
<feature type="transmembrane region" description="Helical" evidence="7">
    <location>
        <begin position="150"/>
        <end position="169"/>
    </location>
</feature>
<dbReference type="PANTHER" id="PTHR43386">
    <property type="entry name" value="OLIGOPEPTIDE TRANSPORT SYSTEM PERMEASE PROTEIN APPC"/>
    <property type="match status" value="1"/>
</dbReference>